<evidence type="ECO:0008006" key="4">
    <source>
        <dbReference type="Google" id="ProtNLM"/>
    </source>
</evidence>
<keyword evidence="1" id="KW-0812">Transmembrane</keyword>
<gene>
    <name evidence="2" type="ORF">GCM10008916_28640</name>
</gene>
<evidence type="ECO:0000313" key="2">
    <source>
        <dbReference type="EMBL" id="GAA0860630.1"/>
    </source>
</evidence>
<name>A0ABN1LUU9_9CLOT</name>
<evidence type="ECO:0000313" key="3">
    <source>
        <dbReference type="Proteomes" id="UP001501764"/>
    </source>
</evidence>
<dbReference type="EMBL" id="BAAACO010000007">
    <property type="protein sequence ID" value="GAA0860630.1"/>
    <property type="molecule type" value="Genomic_DNA"/>
</dbReference>
<sequence length="182" mass="21493">MSYNYSVDSKLYIEEINYFLKNSIVLKKIRLNTLLQAIFAQVILWVILLGRKINSNIYNEDIIYLVLEYILILIIAVTIEVVFGKFYINKIWLKYWKEEYTHTVGIENDEIYYLGPSRVKRTLNNNVLKEVMDLDNIIGIVVTGSKHTKKRAIIIIPKKIFKSEESLNRFKNILESKLKKNE</sequence>
<keyword evidence="1" id="KW-0472">Membrane</keyword>
<feature type="transmembrane region" description="Helical" evidence="1">
    <location>
        <begin position="31"/>
        <end position="50"/>
    </location>
</feature>
<evidence type="ECO:0000256" key="1">
    <source>
        <dbReference type="SAM" id="Phobius"/>
    </source>
</evidence>
<feature type="transmembrane region" description="Helical" evidence="1">
    <location>
        <begin position="62"/>
        <end position="88"/>
    </location>
</feature>
<keyword evidence="3" id="KW-1185">Reference proteome</keyword>
<reference evidence="2 3" key="1">
    <citation type="journal article" date="2019" name="Int. J. Syst. Evol. Microbiol.">
        <title>The Global Catalogue of Microorganisms (GCM) 10K type strain sequencing project: providing services to taxonomists for standard genome sequencing and annotation.</title>
        <authorList>
            <consortium name="The Broad Institute Genomics Platform"/>
            <consortium name="The Broad Institute Genome Sequencing Center for Infectious Disease"/>
            <person name="Wu L."/>
            <person name="Ma J."/>
        </authorList>
    </citation>
    <scope>NUCLEOTIDE SEQUENCE [LARGE SCALE GENOMIC DNA]</scope>
    <source>
        <strain evidence="2 3">JCM 6485</strain>
    </source>
</reference>
<keyword evidence="1" id="KW-1133">Transmembrane helix</keyword>
<proteinExistence type="predicted"/>
<dbReference type="RefSeq" id="WP_224168217.1">
    <property type="nucleotide sequence ID" value="NZ_BAAACO010000007.1"/>
</dbReference>
<dbReference type="Proteomes" id="UP001501764">
    <property type="component" value="Unassembled WGS sequence"/>
</dbReference>
<protein>
    <recommendedName>
        <fullName evidence="4">YcxB-like protein domain-containing protein</fullName>
    </recommendedName>
</protein>
<organism evidence="2 3">
    <name type="scientific">Clostridium nitritogenes</name>
    <dbReference type="NCBI Taxonomy" id="83340"/>
    <lineage>
        <taxon>Bacteria</taxon>
        <taxon>Bacillati</taxon>
        <taxon>Bacillota</taxon>
        <taxon>Clostridia</taxon>
        <taxon>Eubacteriales</taxon>
        <taxon>Clostridiaceae</taxon>
        <taxon>Clostridium</taxon>
    </lineage>
</organism>
<accession>A0ABN1LUU9</accession>
<comment type="caution">
    <text evidence="2">The sequence shown here is derived from an EMBL/GenBank/DDBJ whole genome shotgun (WGS) entry which is preliminary data.</text>
</comment>